<dbReference type="STRING" id="1543721.AAY24_14305"/>
<evidence type="ECO:0000256" key="1">
    <source>
        <dbReference type="ARBA" id="ARBA00009369"/>
    </source>
</evidence>
<dbReference type="GO" id="GO:0005886">
    <property type="term" value="C:plasma membrane"/>
    <property type="evidence" value="ECO:0007669"/>
    <property type="project" value="TreeGrafter"/>
</dbReference>
<dbReference type="Gene3D" id="2.40.10.350">
    <property type="entry name" value="Rod shape-determining protein MreC, domain 2"/>
    <property type="match status" value="1"/>
</dbReference>
<dbReference type="Pfam" id="PF04085">
    <property type="entry name" value="MreC"/>
    <property type="match status" value="1"/>
</dbReference>
<evidence type="ECO:0000256" key="6">
    <source>
        <dbReference type="SAM" id="Coils"/>
    </source>
</evidence>
<proteinExistence type="inferred from homology"/>
<dbReference type="GO" id="GO:0008360">
    <property type="term" value="P:regulation of cell shape"/>
    <property type="evidence" value="ECO:0007669"/>
    <property type="project" value="UniProtKB-KW"/>
</dbReference>
<feature type="transmembrane region" description="Helical" evidence="8">
    <location>
        <begin position="12"/>
        <end position="28"/>
    </location>
</feature>
<evidence type="ECO:0000256" key="4">
    <source>
        <dbReference type="ARBA" id="ARBA00032089"/>
    </source>
</evidence>
<dbReference type="PANTHER" id="PTHR34138">
    <property type="entry name" value="CELL SHAPE-DETERMINING PROTEIN MREC"/>
    <property type="match status" value="1"/>
</dbReference>
<sequence>MKPIFTQGPSITFRVIIAAVLSLALMIVDHRQHHLETVRSVLSTVIYPLQYVANMPLSIGHWASETFASRTRLQNENRSLRKENLLLQGRQQKLASLEAENMRLRDLLDSSFKIGDRVLIAELIAVDMDPYRQQVLLNKGSSSGIYKGQPVLNANAVMGQVIHVNRFTSSVLMITDASHALPIQVNRNGLRTVAIGTGRINELELPNLPNNADIEVGDLLVTSGLGGRFPSGYPVAIVTSIVREPGEPFANIKAQPNAHLDRAREALLVWTLTPPEQNDPPTAEASEPEKQAEPTAEPTPRDAP</sequence>
<protein>
    <recommendedName>
        <fullName evidence="2 5">Cell shape-determining protein MreC</fullName>
    </recommendedName>
    <alternativeName>
        <fullName evidence="4 5">Cell shape protein MreC</fullName>
    </alternativeName>
</protein>
<evidence type="ECO:0000313" key="11">
    <source>
        <dbReference type="Proteomes" id="UP000317355"/>
    </source>
</evidence>
<keyword evidence="8" id="KW-1133">Transmembrane helix</keyword>
<evidence type="ECO:0000313" key="10">
    <source>
        <dbReference type="EMBL" id="TVT59507.1"/>
    </source>
</evidence>
<comment type="similarity">
    <text evidence="1 5">Belongs to the MreC family.</text>
</comment>
<feature type="coiled-coil region" evidence="6">
    <location>
        <begin position="70"/>
        <end position="107"/>
    </location>
</feature>
<organism evidence="10 11">
    <name type="scientific">Sedimenticola thiotaurini</name>
    <dbReference type="NCBI Taxonomy" id="1543721"/>
    <lineage>
        <taxon>Bacteria</taxon>
        <taxon>Pseudomonadati</taxon>
        <taxon>Pseudomonadota</taxon>
        <taxon>Gammaproteobacteria</taxon>
        <taxon>Chromatiales</taxon>
        <taxon>Sedimenticolaceae</taxon>
        <taxon>Sedimenticola</taxon>
    </lineage>
</organism>
<dbReference type="PANTHER" id="PTHR34138:SF1">
    <property type="entry name" value="CELL SHAPE-DETERMINING PROTEIN MREC"/>
    <property type="match status" value="1"/>
</dbReference>
<evidence type="ECO:0000259" key="9">
    <source>
        <dbReference type="Pfam" id="PF04085"/>
    </source>
</evidence>
<dbReference type="NCBIfam" id="TIGR00219">
    <property type="entry name" value="mreC"/>
    <property type="match status" value="1"/>
</dbReference>
<feature type="domain" description="Rod shape-determining protein MreC beta-barrel core" evidence="9">
    <location>
        <begin position="124"/>
        <end position="270"/>
    </location>
</feature>
<keyword evidence="8" id="KW-0812">Transmembrane</keyword>
<dbReference type="InterPro" id="IPR042177">
    <property type="entry name" value="Cell/Rod_1"/>
</dbReference>
<keyword evidence="6" id="KW-0175">Coiled coil</keyword>
<comment type="caution">
    <text evidence="10">The sequence shown here is derived from an EMBL/GenBank/DDBJ whole genome shotgun (WGS) entry which is preliminary data.</text>
</comment>
<feature type="region of interest" description="Disordered" evidence="7">
    <location>
        <begin position="272"/>
        <end position="304"/>
    </location>
</feature>
<dbReference type="PIRSF" id="PIRSF038471">
    <property type="entry name" value="MreC"/>
    <property type="match status" value="1"/>
</dbReference>
<comment type="function">
    <text evidence="5">Involved in formation and maintenance of cell shape.</text>
</comment>
<dbReference type="Gene3D" id="2.40.10.340">
    <property type="entry name" value="Rod shape-determining protein MreC, domain 1"/>
    <property type="match status" value="1"/>
</dbReference>
<keyword evidence="8" id="KW-0472">Membrane</keyword>
<dbReference type="InterPro" id="IPR055342">
    <property type="entry name" value="MreC_beta-barrel_core"/>
</dbReference>
<reference evidence="10 11" key="1">
    <citation type="submission" date="2019-07" db="EMBL/GenBank/DDBJ databases">
        <title>The pathways for chlorine oxyanion respiration interact through the shared metabolite chlorate.</title>
        <authorList>
            <person name="Barnum T.P."/>
            <person name="Cheng Y."/>
            <person name="Hill K.A."/>
            <person name="Lucas L.N."/>
            <person name="Carlson H.K."/>
            <person name="Coates J.D."/>
        </authorList>
    </citation>
    <scope>NUCLEOTIDE SEQUENCE [LARGE SCALE GENOMIC DNA]</scope>
    <source>
        <strain evidence="10">BK-3</strain>
    </source>
</reference>
<accession>A0A558DEP4</accession>
<evidence type="ECO:0000256" key="8">
    <source>
        <dbReference type="SAM" id="Phobius"/>
    </source>
</evidence>
<dbReference type="InterPro" id="IPR042175">
    <property type="entry name" value="Cell/Rod_MreC_2"/>
</dbReference>
<dbReference type="Proteomes" id="UP000317355">
    <property type="component" value="Unassembled WGS sequence"/>
</dbReference>
<keyword evidence="3 5" id="KW-0133">Cell shape</keyword>
<gene>
    <name evidence="10" type="primary">mreC</name>
    <name evidence="10" type="ORF">FHK82_00545</name>
</gene>
<dbReference type="EMBL" id="VMRY01000003">
    <property type="protein sequence ID" value="TVT59507.1"/>
    <property type="molecule type" value="Genomic_DNA"/>
</dbReference>
<evidence type="ECO:0000256" key="5">
    <source>
        <dbReference type="PIRNR" id="PIRNR038471"/>
    </source>
</evidence>
<evidence type="ECO:0000256" key="7">
    <source>
        <dbReference type="SAM" id="MobiDB-lite"/>
    </source>
</evidence>
<evidence type="ECO:0000256" key="3">
    <source>
        <dbReference type="ARBA" id="ARBA00022960"/>
    </source>
</evidence>
<name>A0A558DEP4_9GAMM</name>
<dbReference type="AlphaFoldDB" id="A0A558DEP4"/>
<dbReference type="InterPro" id="IPR007221">
    <property type="entry name" value="MreC"/>
</dbReference>
<evidence type="ECO:0000256" key="2">
    <source>
        <dbReference type="ARBA" id="ARBA00013855"/>
    </source>
</evidence>